<reference evidence="2" key="3">
    <citation type="journal article" date="2022" name="Res Sq">
        <title>Evolution of multicellular longitudinally dividing oral cavity symbionts (Neisseriaceae).</title>
        <authorList>
            <person name="Nyongesa S."/>
            <person name="Weber P."/>
            <person name="Bernet E."/>
            <person name="Pullido F."/>
            <person name="Nieckarz M."/>
            <person name="Delaby M."/>
            <person name="Nieves C."/>
            <person name="Viehboeck T."/>
            <person name="Krause N."/>
            <person name="Rivera-Millot A."/>
            <person name="Nakamura A."/>
            <person name="Vischer N."/>
            <person name="VanNieuwenhze M."/>
            <person name="Brun Y."/>
            <person name="Cava F."/>
            <person name="Bulgheresi S."/>
            <person name="Veyrier F."/>
        </authorList>
    </citation>
    <scope>NUCLEOTIDE SEQUENCE</scope>
    <source>
        <strain evidence="2">1258/02</strain>
    </source>
</reference>
<evidence type="ECO:0000313" key="3">
    <source>
        <dbReference type="Proteomes" id="UP000294721"/>
    </source>
</evidence>
<organism evidence="2 4">
    <name type="scientific">Uruburuella suis</name>
    <dbReference type="NCBI Taxonomy" id="252130"/>
    <lineage>
        <taxon>Bacteria</taxon>
        <taxon>Pseudomonadati</taxon>
        <taxon>Pseudomonadota</taxon>
        <taxon>Betaproteobacteria</taxon>
        <taxon>Neisseriales</taxon>
        <taxon>Neisseriaceae</taxon>
        <taxon>Uruburuella</taxon>
    </lineage>
</organism>
<gene>
    <name evidence="1" type="ORF">EV680_10684</name>
    <name evidence="2" type="ORF">LVJ78_08045</name>
</gene>
<dbReference type="Proteomes" id="UP000829756">
    <property type="component" value="Chromosome"/>
</dbReference>
<name>A0AAE9GXK9_9NEIS</name>
<dbReference type="KEGG" id="usu:LVJ78_08045"/>
<reference evidence="2" key="2">
    <citation type="submission" date="2021-12" db="EMBL/GenBank/DDBJ databases">
        <authorList>
            <person name="Veyrier F.J."/>
        </authorList>
    </citation>
    <scope>NUCLEOTIDE SEQUENCE</scope>
    <source>
        <strain evidence="2">1258/02</strain>
    </source>
</reference>
<reference evidence="1 3" key="1">
    <citation type="submission" date="2019-03" db="EMBL/GenBank/DDBJ databases">
        <title>Genomic Encyclopedia of Type Strains, Phase IV (KMG-IV): sequencing the most valuable type-strain genomes for metagenomic binning, comparative biology and taxonomic classification.</title>
        <authorList>
            <person name="Goeker M."/>
        </authorList>
    </citation>
    <scope>NUCLEOTIDE SEQUENCE [LARGE SCALE GENOMIC DNA]</scope>
    <source>
        <strain evidence="1 3">DSM 17474</strain>
    </source>
</reference>
<dbReference type="Proteomes" id="UP000294721">
    <property type="component" value="Unassembled WGS sequence"/>
</dbReference>
<evidence type="ECO:0000313" key="1">
    <source>
        <dbReference type="EMBL" id="TCP07843.1"/>
    </source>
</evidence>
<protein>
    <submittedName>
        <fullName evidence="2">Uncharacterized protein</fullName>
    </submittedName>
</protein>
<keyword evidence="3" id="KW-1185">Reference proteome</keyword>
<evidence type="ECO:0000313" key="4">
    <source>
        <dbReference type="Proteomes" id="UP000829756"/>
    </source>
</evidence>
<dbReference type="RefSeq" id="WP_132953279.1">
    <property type="nucleotide sequence ID" value="NZ_CALJUB010000171.1"/>
</dbReference>
<sequence>MRISVFILAAAVVGGIYYLQVNPDVAAQIKHAFSRENLLEVQYPEKGKHLPIQKDAHLSGKVHS</sequence>
<accession>A0AAE9GXK9</accession>
<dbReference type="EMBL" id="CP091507">
    <property type="protein sequence ID" value="UOO78656.1"/>
    <property type="molecule type" value="Genomic_DNA"/>
</dbReference>
<dbReference type="EMBL" id="SLXE01000006">
    <property type="protein sequence ID" value="TCP07843.1"/>
    <property type="molecule type" value="Genomic_DNA"/>
</dbReference>
<proteinExistence type="predicted"/>
<dbReference type="AlphaFoldDB" id="A0AAE9GXK9"/>
<evidence type="ECO:0000313" key="2">
    <source>
        <dbReference type="EMBL" id="UOO78656.1"/>
    </source>
</evidence>